<dbReference type="GO" id="GO:0005524">
    <property type="term" value="F:ATP binding"/>
    <property type="evidence" value="ECO:0007669"/>
    <property type="project" value="InterPro"/>
</dbReference>
<dbReference type="GO" id="GO:0016887">
    <property type="term" value="F:ATP hydrolysis activity"/>
    <property type="evidence" value="ECO:0007669"/>
    <property type="project" value="InterPro"/>
</dbReference>
<proteinExistence type="predicted"/>
<feature type="domain" description="ATPase AAA-type core" evidence="1">
    <location>
        <begin position="34"/>
        <end position="366"/>
    </location>
</feature>
<dbReference type="OrthoDB" id="9809324at2"/>
<protein>
    <recommendedName>
        <fullName evidence="1">ATPase AAA-type core domain-containing protein</fullName>
    </recommendedName>
</protein>
<evidence type="ECO:0000259" key="1">
    <source>
        <dbReference type="Pfam" id="PF13304"/>
    </source>
</evidence>
<dbReference type="SUPFAM" id="SSF52540">
    <property type="entry name" value="P-loop containing nucleoside triphosphate hydrolases"/>
    <property type="match status" value="1"/>
</dbReference>
<dbReference type="AlphaFoldDB" id="A0A1H5LFP1"/>
<dbReference type="InterPro" id="IPR003959">
    <property type="entry name" value="ATPase_AAA_core"/>
</dbReference>
<organism evidence="2 3">
    <name type="scientific">Jiangella alba</name>
    <dbReference type="NCBI Taxonomy" id="561176"/>
    <lineage>
        <taxon>Bacteria</taxon>
        <taxon>Bacillati</taxon>
        <taxon>Actinomycetota</taxon>
        <taxon>Actinomycetes</taxon>
        <taxon>Jiangellales</taxon>
        <taxon>Jiangellaceae</taxon>
        <taxon>Jiangella</taxon>
    </lineage>
</organism>
<dbReference type="InterPro" id="IPR027417">
    <property type="entry name" value="P-loop_NTPase"/>
</dbReference>
<evidence type="ECO:0000313" key="2">
    <source>
        <dbReference type="EMBL" id="SEE75804.1"/>
    </source>
</evidence>
<evidence type="ECO:0000313" key="3">
    <source>
        <dbReference type="Proteomes" id="UP000181980"/>
    </source>
</evidence>
<dbReference type="Pfam" id="PF13304">
    <property type="entry name" value="AAA_21"/>
    <property type="match status" value="1"/>
</dbReference>
<dbReference type="EMBL" id="FNUC01000003">
    <property type="protein sequence ID" value="SEE75804.1"/>
    <property type="molecule type" value="Genomic_DNA"/>
</dbReference>
<gene>
    <name evidence="2" type="ORF">SAMN04488561_2577</name>
</gene>
<dbReference type="PANTHER" id="PTHR40396">
    <property type="entry name" value="ATPASE-LIKE PROTEIN"/>
    <property type="match status" value="1"/>
</dbReference>
<dbReference type="RefSeq" id="WP_069115023.1">
    <property type="nucleotide sequence ID" value="NZ_FNUC01000003.1"/>
</dbReference>
<reference evidence="3" key="1">
    <citation type="submission" date="2016-10" db="EMBL/GenBank/DDBJ databases">
        <authorList>
            <person name="Varghese N."/>
            <person name="Submissions S."/>
        </authorList>
    </citation>
    <scope>NUCLEOTIDE SEQUENCE [LARGE SCALE GENOMIC DNA]</scope>
    <source>
        <strain evidence="3">DSM 45237</strain>
    </source>
</reference>
<keyword evidence="3" id="KW-1185">Reference proteome</keyword>
<name>A0A1H5LFP1_9ACTN</name>
<sequence length="438" mass="48801">MLRSFRVANHRSIRDEQELVLLPAYDKPREVVPVAAIFGANAGGKTTVLDALGFLQRIVRDSYRTWEPGSAIPRSPFLLDPARSLEPSTYAVDLVLCSVRYVYGISIDDRVVRDEWLYRFPHGRKQVVFERDGHEIRLGFTVSDYRGRQRFLNEVTRGNASALGAGAMIDLTEVEPVYDWFRRRLRVHTQPAGTTSAAAEASRLLRTEGTDRDRLVEMLRAADLGITDLQLERALHGKDAEHMTAGLDELMSADESEPYVRWPNNARVRELLLSRGWSCGYELRFVHGQSGVALSAEDQSAGTLAWLGMLVAALDALTMGGVLCVDEIDASLHPRLTAQLVSMFKDEEANPKSAQLVFTTHDASLLGTSMGGEVLARDEVWFVEKDRDGATTLFPLTDFKPRQHENTERRYLGGSYGAVPIVSDDDLRHALAARAESD</sequence>
<dbReference type="Proteomes" id="UP000181980">
    <property type="component" value="Unassembled WGS sequence"/>
</dbReference>
<accession>A0A1H5LFP1</accession>
<dbReference type="STRING" id="561176.SAMN04488561_2577"/>
<dbReference type="PANTHER" id="PTHR40396:SF1">
    <property type="entry name" value="ATPASE AAA-TYPE CORE DOMAIN-CONTAINING PROTEIN"/>
    <property type="match status" value="1"/>
</dbReference>
<dbReference type="Gene3D" id="3.40.50.300">
    <property type="entry name" value="P-loop containing nucleotide triphosphate hydrolases"/>
    <property type="match status" value="1"/>
</dbReference>